<organism evidence="2 3">
    <name type="scientific">Brevundimonas terrae</name>
    <dbReference type="NCBI Taxonomy" id="363631"/>
    <lineage>
        <taxon>Bacteria</taxon>
        <taxon>Pseudomonadati</taxon>
        <taxon>Pseudomonadota</taxon>
        <taxon>Alphaproteobacteria</taxon>
        <taxon>Caulobacterales</taxon>
        <taxon>Caulobacteraceae</taxon>
        <taxon>Brevundimonas</taxon>
    </lineage>
</organism>
<protein>
    <submittedName>
        <fullName evidence="2">TorF family putative porin</fullName>
    </submittedName>
</protein>
<evidence type="ECO:0000313" key="2">
    <source>
        <dbReference type="EMBL" id="GAA0397453.1"/>
    </source>
</evidence>
<dbReference type="NCBIfam" id="TIGR02001">
    <property type="entry name" value="gcw_chp"/>
    <property type="match status" value="1"/>
</dbReference>
<dbReference type="InterPro" id="IPR010239">
    <property type="entry name" value="CHP02001"/>
</dbReference>
<dbReference type="Gene3D" id="2.40.160.10">
    <property type="entry name" value="Porin"/>
    <property type="match status" value="1"/>
</dbReference>
<dbReference type="InterPro" id="IPR023614">
    <property type="entry name" value="Porin_dom_sf"/>
</dbReference>
<accession>A0ABN0YJB9</accession>
<dbReference type="SUPFAM" id="SSF56935">
    <property type="entry name" value="Porins"/>
    <property type="match status" value="1"/>
</dbReference>
<keyword evidence="3" id="KW-1185">Reference proteome</keyword>
<gene>
    <name evidence="2" type="ORF">GCM10009093_25160</name>
</gene>
<proteinExistence type="predicted"/>
<dbReference type="RefSeq" id="WP_167177809.1">
    <property type="nucleotide sequence ID" value="NZ_BAAAEJ010000008.1"/>
</dbReference>
<sequence>MKSVLVCVSAFVLLGAGTVQAQGAPEVVFNAGVVSDYVFRGLSQTDGRAALQGGVDADLGGFYVGAWASNVDFGDGTDAEVDLYGGYRTQAAGYDLDFGVAGYGYVGAPDGADYNYVEFMAQASRPVGAAVLGAAAYYSFDYSGADKEAAYVELNAAYAVADKWTLSAAVGHQWLDVSGDYATWNLGTAYALSDALALDVRYHDVDSPENDDRLTVGLTASF</sequence>
<keyword evidence="1" id="KW-0732">Signal</keyword>
<reference evidence="2 3" key="1">
    <citation type="journal article" date="2019" name="Int. J. Syst. Evol. Microbiol.">
        <title>The Global Catalogue of Microorganisms (GCM) 10K type strain sequencing project: providing services to taxonomists for standard genome sequencing and annotation.</title>
        <authorList>
            <consortium name="The Broad Institute Genomics Platform"/>
            <consortium name="The Broad Institute Genome Sequencing Center for Infectious Disease"/>
            <person name="Wu L."/>
            <person name="Ma J."/>
        </authorList>
    </citation>
    <scope>NUCLEOTIDE SEQUENCE [LARGE SCALE GENOMIC DNA]</scope>
    <source>
        <strain evidence="2 3">JCM 13476</strain>
    </source>
</reference>
<feature type="chain" id="PRO_5045633498" evidence="1">
    <location>
        <begin position="22"/>
        <end position="222"/>
    </location>
</feature>
<evidence type="ECO:0000313" key="3">
    <source>
        <dbReference type="Proteomes" id="UP001500791"/>
    </source>
</evidence>
<dbReference type="Proteomes" id="UP001500791">
    <property type="component" value="Unassembled WGS sequence"/>
</dbReference>
<dbReference type="Pfam" id="PF09694">
    <property type="entry name" value="Gcw_chp"/>
    <property type="match status" value="1"/>
</dbReference>
<evidence type="ECO:0000256" key="1">
    <source>
        <dbReference type="SAM" id="SignalP"/>
    </source>
</evidence>
<dbReference type="EMBL" id="BAAAEJ010000008">
    <property type="protein sequence ID" value="GAA0397453.1"/>
    <property type="molecule type" value="Genomic_DNA"/>
</dbReference>
<feature type="signal peptide" evidence="1">
    <location>
        <begin position="1"/>
        <end position="21"/>
    </location>
</feature>
<comment type="caution">
    <text evidence="2">The sequence shown here is derived from an EMBL/GenBank/DDBJ whole genome shotgun (WGS) entry which is preliminary data.</text>
</comment>
<name>A0ABN0YJB9_9CAUL</name>